<name>W6Y4F1_COCC2</name>
<dbReference type="EMBL" id="KI964630">
    <property type="protein sequence ID" value="EUC32545.1"/>
    <property type="molecule type" value="Genomic_DNA"/>
</dbReference>
<organism evidence="1 2">
    <name type="scientific">Cochliobolus carbonum (strain 26-R-13)</name>
    <name type="common">Maize leaf spot fungus</name>
    <name type="synonym">Bipolaris zeicola</name>
    <dbReference type="NCBI Taxonomy" id="930089"/>
    <lineage>
        <taxon>Eukaryota</taxon>
        <taxon>Fungi</taxon>
        <taxon>Dikarya</taxon>
        <taxon>Ascomycota</taxon>
        <taxon>Pezizomycotina</taxon>
        <taxon>Dothideomycetes</taxon>
        <taxon>Pleosporomycetidae</taxon>
        <taxon>Pleosporales</taxon>
        <taxon>Pleosporineae</taxon>
        <taxon>Pleosporaceae</taxon>
        <taxon>Bipolaris</taxon>
    </lineage>
</organism>
<gene>
    <name evidence="1" type="ORF">COCCADRAFT_98350</name>
</gene>
<evidence type="ECO:0000313" key="1">
    <source>
        <dbReference type="EMBL" id="EUC32545.1"/>
    </source>
</evidence>
<dbReference type="RefSeq" id="XP_007713124.1">
    <property type="nucleotide sequence ID" value="XM_007714934.1"/>
</dbReference>
<dbReference type="Proteomes" id="UP000053841">
    <property type="component" value="Unassembled WGS sequence"/>
</dbReference>
<reference evidence="1 2" key="1">
    <citation type="journal article" date="2013" name="PLoS Genet.">
        <title>Comparative genome structure, secondary metabolite, and effector coding capacity across Cochliobolus pathogens.</title>
        <authorList>
            <person name="Condon B.J."/>
            <person name="Leng Y."/>
            <person name="Wu D."/>
            <person name="Bushley K.E."/>
            <person name="Ohm R.A."/>
            <person name="Otillar R."/>
            <person name="Martin J."/>
            <person name="Schackwitz W."/>
            <person name="Grimwood J."/>
            <person name="MohdZainudin N."/>
            <person name="Xue C."/>
            <person name="Wang R."/>
            <person name="Manning V.A."/>
            <person name="Dhillon B."/>
            <person name="Tu Z.J."/>
            <person name="Steffenson B.J."/>
            <person name="Salamov A."/>
            <person name="Sun H."/>
            <person name="Lowry S."/>
            <person name="LaButti K."/>
            <person name="Han J."/>
            <person name="Copeland A."/>
            <person name="Lindquist E."/>
            <person name="Barry K."/>
            <person name="Schmutz J."/>
            <person name="Baker S.E."/>
            <person name="Ciuffetti L.M."/>
            <person name="Grigoriev I.V."/>
            <person name="Zhong S."/>
            <person name="Turgeon B.G."/>
        </authorList>
    </citation>
    <scope>NUCLEOTIDE SEQUENCE [LARGE SCALE GENOMIC DNA]</scope>
    <source>
        <strain evidence="1 2">26-R-13</strain>
    </source>
</reference>
<dbReference type="AlphaFoldDB" id="W6Y4F1"/>
<dbReference type="GeneID" id="19154554"/>
<dbReference type="HOGENOM" id="CLU_2580196_0_0_1"/>
<keyword evidence="2" id="KW-1185">Reference proteome</keyword>
<accession>W6Y4F1</accession>
<dbReference type="KEGG" id="bze:COCCADRAFT_98350"/>
<proteinExistence type="predicted"/>
<feature type="non-terminal residue" evidence="1">
    <location>
        <position position="81"/>
    </location>
</feature>
<sequence length="81" mass="9320">MRLLDRSASRNTRRRAFYKALGVEECTRSTVFAKIKESHQSQPPACDAIADLQYLYHQRYESDDLKSWIWAPLTTGSAIKA</sequence>
<protein>
    <submittedName>
        <fullName evidence="1">Uncharacterized protein</fullName>
    </submittedName>
</protein>
<evidence type="ECO:0000313" key="2">
    <source>
        <dbReference type="Proteomes" id="UP000053841"/>
    </source>
</evidence>
<dbReference type="OrthoDB" id="1262810at2759"/>